<sequence>MLSDRVAGSASATRAAASGARVRADGRRLSVDPADRSIKVMTALVRDIAERSYDTVVAVGAGA</sequence>
<proteinExistence type="predicted"/>
<reference evidence="2" key="1">
    <citation type="journal article" date="2014" name="Int. J. Syst. Evol. Microbiol.">
        <title>Complete genome sequence of Corynebacterium casei LMG S-19264T (=DSM 44701T), isolated from a smear-ripened cheese.</title>
        <authorList>
            <consortium name="US DOE Joint Genome Institute (JGI-PGF)"/>
            <person name="Walter F."/>
            <person name="Albersmeier A."/>
            <person name="Kalinowski J."/>
            <person name="Ruckert C."/>
        </authorList>
    </citation>
    <scope>NUCLEOTIDE SEQUENCE</scope>
    <source>
        <strain evidence="2">JCM 3302</strain>
    </source>
</reference>
<dbReference type="Proteomes" id="UP000641386">
    <property type="component" value="Unassembled WGS sequence"/>
</dbReference>
<dbReference type="AlphaFoldDB" id="A0A919DP54"/>
<organism evidence="2 3">
    <name type="scientific">Streptomyces spiralis</name>
    <dbReference type="NCBI Taxonomy" id="66376"/>
    <lineage>
        <taxon>Bacteria</taxon>
        <taxon>Bacillati</taxon>
        <taxon>Actinomycetota</taxon>
        <taxon>Actinomycetes</taxon>
        <taxon>Kitasatosporales</taxon>
        <taxon>Streptomycetaceae</taxon>
        <taxon>Streptomyces</taxon>
    </lineage>
</organism>
<evidence type="ECO:0000256" key="1">
    <source>
        <dbReference type="SAM" id="MobiDB-lite"/>
    </source>
</evidence>
<name>A0A919DP54_9ACTN</name>
<evidence type="ECO:0000313" key="2">
    <source>
        <dbReference type="EMBL" id="GHE61720.1"/>
    </source>
</evidence>
<comment type="caution">
    <text evidence="2">The sequence shown here is derived from an EMBL/GenBank/DDBJ whole genome shotgun (WGS) entry which is preliminary data.</text>
</comment>
<reference evidence="2" key="2">
    <citation type="submission" date="2020-09" db="EMBL/GenBank/DDBJ databases">
        <authorList>
            <person name="Sun Q."/>
            <person name="Ohkuma M."/>
        </authorList>
    </citation>
    <scope>NUCLEOTIDE SEQUENCE</scope>
    <source>
        <strain evidence="2">JCM 3302</strain>
    </source>
</reference>
<evidence type="ECO:0000313" key="3">
    <source>
        <dbReference type="Proteomes" id="UP000641386"/>
    </source>
</evidence>
<protein>
    <submittedName>
        <fullName evidence="2">Uncharacterized protein</fullName>
    </submittedName>
</protein>
<feature type="compositionally biased region" description="Low complexity" evidence="1">
    <location>
        <begin position="1"/>
        <end position="21"/>
    </location>
</feature>
<dbReference type="EMBL" id="BNBC01000004">
    <property type="protein sequence ID" value="GHE61720.1"/>
    <property type="molecule type" value="Genomic_DNA"/>
</dbReference>
<feature type="region of interest" description="Disordered" evidence="1">
    <location>
        <begin position="1"/>
        <end position="26"/>
    </location>
</feature>
<keyword evidence="3" id="KW-1185">Reference proteome</keyword>
<accession>A0A919DP54</accession>
<gene>
    <name evidence="2" type="ORF">GCM10014715_14020</name>
</gene>